<dbReference type="Proteomes" id="UP000334019">
    <property type="component" value="Chromosome"/>
</dbReference>
<dbReference type="Pfam" id="PF06182">
    <property type="entry name" value="ABC2_membrane_6"/>
    <property type="match status" value="1"/>
</dbReference>
<feature type="transmembrane region" description="Helical" evidence="1">
    <location>
        <begin position="63"/>
        <end position="83"/>
    </location>
</feature>
<keyword evidence="1" id="KW-0812">Transmembrane</keyword>
<evidence type="ECO:0000313" key="2">
    <source>
        <dbReference type="EMBL" id="QGG94810.1"/>
    </source>
</evidence>
<name>A0A5Q2RLS5_9ACTN</name>
<dbReference type="EMBL" id="CP045851">
    <property type="protein sequence ID" value="QGG94810.1"/>
    <property type="molecule type" value="Genomic_DNA"/>
</dbReference>
<keyword evidence="3" id="KW-1185">Reference proteome</keyword>
<evidence type="ECO:0000313" key="3">
    <source>
        <dbReference type="Proteomes" id="UP000334019"/>
    </source>
</evidence>
<dbReference type="PANTHER" id="PTHR36833:SF1">
    <property type="entry name" value="INTEGRAL MEMBRANE TRANSPORT PROTEIN"/>
    <property type="match status" value="1"/>
</dbReference>
<reference evidence="2 3" key="1">
    <citation type="submission" date="2019-11" db="EMBL/GenBank/DDBJ databases">
        <authorList>
            <person name="He Y."/>
        </authorList>
    </citation>
    <scope>NUCLEOTIDE SEQUENCE [LARGE SCALE GENOMIC DNA]</scope>
    <source>
        <strain evidence="2 3">SCSIO 58843</strain>
    </source>
</reference>
<feature type="transmembrane region" description="Helical" evidence="1">
    <location>
        <begin position="208"/>
        <end position="226"/>
    </location>
</feature>
<dbReference type="RefSeq" id="WP_153758918.1">
    <property type="nucleotide sequence ID" value="NZ_CP045851.1"/>
</dbReference>
<feature type="transmembrane region" description="Helical" evidence="1">
    <location>
        <begin position="27"/>
        <end position="51"/>
    </location>
</feature>
<accession>A0A5Q2RLS5</accession>
<keyword evidence="1" id="KW-1133">Transmembrane helix</keyword>
<feature type="transmembrane region" description="Helical" evidence="1">
    <location>
        <begin position="125"/>
        <end position="143"/>
    </location>
</feature>
<evidence type="ECO:0000256" key="1">
    <source>
        <dbReference type="SAM" id="Phobius"/>
    </source>
</evidence>
<gene>
    <name evidence="2" type="ORF">GH723_06635</name>
</gene>
<feature type="transmembrane region" description="Helical" evidence="1">
    <location>
        <begin position="149"/>
        <end position="177"/>
    </location>
</feature>
<keyword evidence="1" id="KW-0472">Membrane</keyword>
<dbReference type="PANTHER" id="PTHR36833">
    <property type="entry name" value="SLR0610 PROTEIN-RELATED"/>
    <property type="match status" value="1"/>
</dbReference>
<dbReference type="AlphaFoldDB" id="A0A5Q2RLS5"/>
<protein>
    <submittedName>
        <fullName evidence="2">Transporter</fullName>
    </submittedName>
</protein>
<feature type="transmembrane region" description="Helical" evidence="1">
    <location>
        <begin position="238"/>
        <end position="258"/>
    </location>
</feature>
<dbReference type="KEGG" id="atq:GH723_06635"/>
<organism evidence="2 3">
    <name type="scientific">Actinomarinicola tropica</name>
    <dbReference type="NCBI Taxonomy" id="2789776"/>
    <lineage>
        <taxon>Bacteria</taxon>
        <taxon>Bacillati</taxon>
        <taxon>Actinomycetota</taxon>
        <taxon>Acidimicrobiia</taxon>
        <taxon>Acidimicrobiales</taxon>
        <taxon>Iamiaceae</taxon>
        <taxon>Actinomarinicola</taxon>
    </lineage>
</organism>
<sequence length="270" mass="29415">MGELRVLARTYRRLVGAKIRSDWQYRLSFAFFLLSQTVVTALDLVVILVLFDVVPSLGGWDLAQVAVLYGLTTLAFGLGDLFVSQVETSADHIRAGTFDQFLLRPLPTLLQISAREFALRRVGRSIPAATTLVVALAAADIDWTLDRVLLVPVTIASGTAIFGAVWVVTASISFWAVGAREVANTFTYGGSFAHQYPLHIFARWVRTLLGWVLPMAFIAYVPAVHLLDAHNPLDLPRWLAATPPLVAVAAVLVARAVWSAGIRAYQSTGS</sequence>
<dbReference type="InterPro" id="IPR010390">
    <property type="entry name" value="ABC-2_transporter-like"/>
</dbReference>
<proteinExistence type="predicted"/>